<dbReference type="Pfam" id="PF00300">
    <property type="entry name" value="His_Phos_1"/>
    <property type="match status" value="1"/>
</dbReference>
<dbReference type="GO" id="GO:0004619">
    <property type="term" value="F:phosphoglycerate mutase activity"/>
    <property type="evidence" value="ECO:0007669"/>
    <property type="project" value="UniProtKB-EC"/>
</dbReference>
<evidence type="ECO:0000256" key="5">
    <source>
        <dbReference type="PIRSR" id="PIRSR613078-1"/>
    </source>
</evidence>
<dbReference type="GO" id="GO:0006096">
    <property type="term" value="P:glycolytic process"/>
    <property type="evidence" value="ECO:0007669"/>
    <property type="project" value="UniProtKB-KW"/>
</dbReference>
<dbReference type="EC" id="5.4.2.11" evidence="2"/>
<proteinExistence type="inferred from homology"/>
<evidence type="ECO:0000256" key="4">
    <source>
        <dbReference type="ARBA" id="ARBA00023235"/>
    </source>
</evidence>
<evidence type="ECO:0000256" key="3">
    <source>
        <dbReference type="ARBA" id="ARBA00023152"/>
    </source>
</evidence>
<evidence type="ECO:0000313" key="7">
    <source>
        <dbReference type="EMBL" id="CAA9221216.1"/>
    </source>
</evidence>
<protein>
    <recommendedName>
        <fullName evidence="2">phosphoglycerate mutase (2,3-diphosphoglycerate-dependent)</fullName>
        <ecNumber evidence="2">5.4.2.11</ecNumber>
    </recommendedName>
</protein>
<reference evidence="7" key="1">
    <citation type="submission" date="2020-02" db="EMBL/GenBank/DDBJ databases">
        <authorList>
            <person name="Meier V. D."/>
        </authorList>
    </citation>
    <scope>NUCLEOTIDE SEQUENCE</scope>
    <source>
        <strain evidence="7">AVDCRST_MAG50</strain>
    </source>
</reference>
<comment type="similarity">
    <text evidence="1">Belongs to the phosphoglycerate mutase family. BPG-dependent PGAM subfamily.</text>
</comment>
<accession>A0A6J4HE46</accession>
<feature type="binding site" evidence="6">
    <location>
        <position position="64"/>
    </location>
    <ligand>
        <name>substrate</name>
    </ligand>
</feature>
<keyword evidence="4" id="KW-0413">Isomerase</keyword>
<dbReference type="InterPro" id="IPR029033">
    <property type="entry name" value="His_PPase_superfam"/>
</dbReference>
<evidence type="ECO:0000256" key="1">
    <source>
        <dbReference type="ARBA" id="ARBA00006717"/>
    </source>
</evidence>
<dbReference type="CDD" id="cd07067">
    <property type="entry name" value="HP_PGM_like"/>
    <property type="match status" value="1"/>
</dbReference>
<evidence type="ECO:0000256" key="6">
    <source>
        <dbReference type="PIRSR" id="PIRSR613078-2"/>
    </source>
</evidence>
<feature type="binding site" evidence="6">
    <location>
        <begin position="88"/>
        <end position="91"/>
    </location>
    <ligand>
        <name>substrate</name>
    </ligand>
</feature>
<dbReference type="AlphaFoldDB" id="A0A6J4HE46"/>
<organism evidence="7">
    <name type="scientific">uncultured Acidimicrobiales bacterium</name>
    <dbReference type="NCBI Taxonomy" id="310071"/>
    <lineage>
        <taxon>Bacteria</taxon>
        <taxon>Bacillati</taxon>
        <taxon>Actinomycetota</taxon>
        <taxon>Acidimicrobiia</taxon>
        <taxon>Acidimicrobiales</taxon>
        <taxon>environmental samples</taxon>
    </lineage>
</organism>
<dbReference type="PANTHER" id="PTHR11931">
    <property type="entry name" value="PHOSPHOGLYCERATE MUTASE"/>
    <property type="match status" value="1"/>
</dbReference>
<sequence length="192" mass="21059">MGGMAECIDIVFETHSWSEDNERGLASGWMPTPLSPKGRGLAQELGERRRHDGLAAVFVSDLRRAAETAAIAFAGTDVPVFHDWRLRECDYGDLTGRPAPEVHGTVAGVHDPYPGGESWAAAIRRVGGALNDIHGRWRGHRVLVIGHMSAYWALRHFVDGMPLEDFGKGFEWQEGWELRMCAPADLGPAVSS</sequence>
<keyword evidence="3" id="KW-0324">Glycolysis</keyword>
<evidence type="ECO:0000256" key="2">
    <source>
        <dbReference type="ARBA" id="ARBA00012028"/>
    </source>
</evidence>
<name>A0A6J4HE46_9ACTN</name>
<feature type="active site" description="Tele-phosphohistidine intermediate" evidence="5">
    <location>
        <position position="15"/>
    </location>
</feature>
<dbReference type="InterPro" id="IPR013078">
    <property type="entry name" value="His_Pase_superF_clade-1"/>
</dbReference>
<feature type="active site" description="Proton donor/acceptor" evidence="5">
    <location>
        <position position="88"/>
    </location>
</feature>
<dbReference type="SUPFAM" id="SSF53254">
    <property type="entry name" value="Phosphoglycerate mutase-like"/>
    <property type="match status" value="1"/>
</dbReference>
<dbReference type="EMBL" id="CADCTF010000030">
    <property type="protein sequence ID" value="CAA9221216.1"/>
    <property type="molecule type" value="Genomic_DNA"/>
</dbReference>
<dbReference type="InterPro" id="IPR005952">
    <property type="entry name" value="Phosphogly_mut1"/>
</dbReference>
<dbReference type="Gene3D" id="3.40.50.1240">
    <property type="entry name" value="Phosphoglycerate mutase-like"/>
    <property type="match status" value="1"/>
</dbReference>
<gene>
    <name evidence="7" type="ORF">AVDCRST_MAG50-591</name>
</gene>